<accession>A0A8S1RJR7</accession>
<dbReference type="EMBL" id="CAJJDN010000175">
    <property type="protein sequence ID" value="CAD8127300.1"/>
    <property type="molecule type" value="Genomic_DNA"/>
</dbReference>
<proteinExistence type="predicted"/>
<evidence type="ECO:0000313" key="2">
    <source>
        <dbReference type="Proteomes" id="UP000692954"/>
    </source>
</evidence>
<protein>
    <submittedName>
        <fullName evidence="1">Uncharacterized protein</fullName>
    </submittedName>
</protein>
<comment type="caution">
    <text evidence="1">The sequence shown here is derived from an EMBL/GenBank/DDBJ whole genome shotgun (WGS) entry which is preliminary data.</text>
</comment>
<keyword evidence="2" id="KW-1185">Reference proteome</keyword>
<dbReference type="OrthoDB" id="10464324at2759"/>
<reference evidence="1" key="1">
    <citation type="submission" date="2021-01" db="EMBL/GenBank/DDBJ databases">
        <authorList>
            <consortium name="Genoscope - CEA"/>
            <person name="William W."/>
        </authorList>
    </citation>
    <scope>NUCLEOTIDE SEQUENCE</scope>
</reference>
<name>A0A8S1RJR7_9CILI</name>
<organism evidence="1 2">
    <name type="scientific">Paramecium sonneborni</name>
    <dbReference type="NCBI Taxonomy" id="65129"/>
    <lineage>
        <taxon>Eukaryota</taxon>
        <taxon>Sar</taxon>
        <taxon>Alveolata</taxon>
        <taxon>Ciliophora</taxon>
        <taxon>Intramacronucleata</taxon>
        <taxon>Oligohymenophorea</taxon>
        <taxon>Peniculida</taxon>
        <taxon>Parameciidae</taxon>
        <taxon>Paramecium</taxon>
    </lineage>
</organism>
<sequence length="110" mass="12456">MDKIAIPRIIKNLQAQRQNFLEGGGGKITFLKYQPLTELYPVLITKAMFYQSYETQITLVPSKRVFYVISLVNCLIDYLGTGMDSPVNVASLTITSPEINIESQFNYQLS</sequence>
<dbReference type="AlphaFoldDB" id="A0A8S1RJR7"/>
<dbReference type="Proteomes" id="UP000692954">
    <property type="component" value="Unassembled WGS sequence"/>
</dbReference>
<gene>
    <name evidence="1" type="ORF">PSON_ATCC_30995.1.T1750024</name>
</gene>
<evidence type="ECO:0000313" key="1">
    <source>
        <dbReference type="EMBL" id="CAD8127300.1"/>
    </source>
</evidence>